<protein>
    <recommendedName>
        <fullName evidence="3">Urease accessory protein UreF</fullName>
    </recommendedName>
</protein>
<dbReference type="PIRSF" id="PIRSF009467">
    <property type="entry name" value="Ureas_acces_UreF"/>
    <property type="match status" value="1"/>
</dbReference>
<dbReference type="InterPro" id="IPR038277">
    <property type="entry name" value="UreF_sf"/>
</dbReference>
<dbReference type="HAMAP" id="MF_01385">
    <property type="entry name" value="UreF"/>
    <property type="match status" value="1"/>
</dbReference>
<evidence type="ECO:0000256" key="2">
    <source>
        <dbReference type="ARBA" id="ARBA00023186"/>
    </source>
</evidence>
<name>A0A2T0W2P8_9RHOB</name>
<evidence type="ECO:0000313" key="4">
    <source>
        <dbReference type="EMBL" id="PRY79462.1"/>
    </source>
</evidence>
<dbReference type="Pfam" id="PF01730">
    <property type="entry name" value="UreF"/>
    <property type="match status" value="1"/>
</dbReference>
<keyword evidence="2 3" id="KW-0143">Chaperone</keyword>
<keyword evidence="3" id="KW-0963">Cytoplasm</keyword>
<organism evidence="4 5">
    <name type="scientific">Yoonia maritima</name>
    <dbReference type="NCBI Taxonomy" id="1435347"/>
    <lineage>
        <taxon>Bacteria</taxon>
        <taxon>Pseudomonadati</taxon>
        <taxon>Pseudomonadota</taxon>
        <taxon>Alphaproteobacteria</taxon>
        <taxon>Rhodobacterales</taxon>
        <taxon>Paracoccaceae</taxon>
        <taxon>Yoonia</taxon>
    </lineage>
</organism>
<dbReference type="PANTHER" id="PTHR33620:SF1">
    <property type="entry name" value="UREASE ACCESSORY PROTEIN F"/>
    <property type="match status" value="1"/>
</dbReference>
<dbReference type="GO" id="GO:0016151">
    <property type="term" value="F:nickel cation binding"/>
    <property type="evidence" value="ECO:0007669"/>
    <property type="project" value="UniProtKB-UniRule"/>
</dbReference>
<dbReference type="Proteomes" id="UP000238007">
    <property type="component" value="Unassembled WGS sequence"/>
</dbReference>
<dbReference type="RefSeq" id="WP_243394383.1">
    <property type="nucleotide sequence ID" value="NZ_PVTP01000002.1"/>
</dbReference>
<keyword evidence="5" id="KW-1185">Reference proteome</keyword>
<comment type="caution">
    <text evidence="4">The sequence shown here is derived from an EMBL/GenBank/DDBJ whole genome shotgun (WGS) entry which is preliminary data.</text>
</comment>
<comment type="subcellular location">
    <subcellularLocation>
        <location evidence="3">Cytoplasm</location>
    </subcellularLocation>
</comment>
<dbReference type="InterPro" id="IPR002639">
    <property type="entry name" value="UreF"/>
</dbReference>
<accession>A0A2T0W2P8</accession>
<proteinExistence type="inferred from homology"/>
<dbReference type="Gene3D" id="1.10.4190.10">
    <property type="entry name" value="Urease accessory protein UreF"/>
    <property type="match status" value="1"/>
</dbReference>
<sequence>MGTAGLWGTITAIPMNTEHLLTLTQWLSPAYPIGAFAWSHGLERAVQRGDVANAAGLADWLDAVLTQGAGRSDAILLCAAHGADDVEPVAELAAALSPSRERRMETLQQGAAFASTTRAVWALDLPDMAYPVAVGRAAALMGLPVVPTAQVWLQSFASNLMQAAQRLMPLGQTEGQRILAGLLPVCAAIGEEAAQSTLDDISTASFAVDIASMQHADQYPRIFRS</sequence>
<reference evidence="4 5" key="1">
    <citation type="submission" date="2018-03" db="EMBL/GenBank/DDBJ databases">
        <title>Genomic Encyclopedia of Archaeal and Bacterial Type Strains, Phase II (KMG-II): from individual species to whole genera.</title>
        <authorList>
            <person name="Goeker M."/>
        </authorList>
    </citation>
    <scope>NUCLEOTIDE SEQUENCE [LARGE SCALE GENOMIC DNA]</scope>
    <source>
        <strain evidence="4 5">DSM 101533</strain>
    </source>
</reference>
<evidence type="ECO:0000313" key="5">
    <source>
        <dbReference type="Proteomes" id="UP000238007"/>
    </source>
</evidence>
<gene>
    <name evidence="3" type="primary">ureF</name>
    <name evidence="4" type="ORF">CLV80_102105</name>
</gene>
<comment type="function">
    <text evidence="3">Required for maturation of urease via the functional incorporation of the urease nickel metallocenter.</text>
</comment>
<dbReference type="PANTHER" id="PTHR33620">
    <property type="entry name" value="UREASE ACCESSORY PROTEIN F"/>
    <property type="match status" value="1"/>
</dbReference>
<dbReference type="EMBL" id="PVTP01000002">
    <property type="protein sequence ID" value="PRY79462.1"/>
    <property type="molecule type" value="Genomic_DNA"/>
</dbReference>
<comment type="subunit">
    <text evidence="3">UreD, UreF and UreG form a complex that acts as a GTP-hydrolysis-dependent molecular chaperone, activating the urease apoprotein by helping to assemble the nickel containing metallocenter of UreC. The UreE protein probably delivers the nickel.</text>
</comment>
<dbReference type="GO" id="GO:0005737">
    <property type="term" value="C:cytoplasm"/>
    <property type="evidence" value="ECO:0007669"/>
    <property type="project" value="UniProtKB-SubCell"/>
</dbReference>
<dbReference type="AlphaFoldDB" id="A0A2T0W2P8"/>
<evidence type="ECO:0000256" key="3">
    <source>
        <dbReference type="HAMAP-Rule" id="MF_01385"/>
    </source>
</evidence>
<comment type="similarity">
    <text evidence="3">Belongs to the UreF family.</text>
</comment>
<keyword evidence="1 3" id="KW-0996">Nickel insertion</keyword>
<evidence type="ECO:0000256" key="1">
    <source>
        <dbReference type="ARBA" id="ARBA00022988"/>
    </source>
</evidence>